<dbReference type="InterPro" id="IPR026992">
    <property type="entry name" value="DIOX_N"/>
</dbReference>
<evidence type="ECO:0000256" key="5">
    <source>
        <dbReference type="RuleBase" id="RU003682"/>
    </source>
</evidence>
<dbReference type="Gene3D" id="2.60.120.330">
    <property type="entry name" value="B-lactam Antibiotic, Isopenicillin N Synthase, Chain"/>
    <property type="match status" value="1"/>
</dbReference>
<dbReference type="SUPFAM" id="SSF51197">
    <property type="entry name" value="Clavaminate synthase-like"/>
    <property type="match status" value="1"/>
</dbReference>
<dbReference type="Pfam" id="PF03171">
    <property type="entry name" value="2OG-FeII_Oxy"/>
    <property type="match status" value="1"/>
</dbReference>
<keyword evidence="8" id="KW-1185">Reference proteome</keyword>
<keyword evidence="3 5" id="KW-0560">Oxidoreductase</keyword>
<dbReference type="GO" id="GO:0046872">
    <property type="term" value="F:metal ion binding"/>
    <property type="evidence" value="ECO:0007669"/>
    <property type="project" value="UniProtKB-KW"/>
</dbReference>
<keyword evidence="2 5" id="KW-0479">Metal-binding</keyword>
<organism evidence="7 8">
    <name type="scientific">Calycina marina</name>
    <dbReference type="NCBI Taxonomy" id="1763456"/>
    <lineage>
        <taxon>Eukaryota</taxon>
        <taxon>Fungi</taxon>
        <taxon>Dikarya</taxon>
        <taxon>Ascomycota</taxon>
        <taxon>Pezizomycotina</taxon>
        <taxon>Leotiomycetes</taxon>
        <taxon>Helotiales</taxon>
        <taxon>Pezizellaceae</taxon>
        <taxon>Calycina</taxon>
    </lineage>
</organism>
<dbReference type="Proteomes" id="UP000887226">
    <property type="component" value="Unassembled WGS sequence"/>
</dbReference>
<dbReference type="InterPro" id="IPR027443">
    <property type="entry name" value="IPNS-like_sf"/>
</dbReference>
<dbReference type="GO" id="GO:0016491">
    <property type="term" value="F:oxidoreductase activity"/>
    <property type="evidence" value="ECO:0007669"/>
    <property type="project" value="UniProtKB-KW"/>
</dbReference>
<evidence type="ECO:0000313" key="7">
    <source>
        <dbReference type="EMBL" id="KAG9240567.1"/>
    </source>
</evidence>
<dbReference type="PROSITE" id="PS51471">
    <property type="entry name" value="FE2OG_OXY"/>
    <property type="match status" value="1"/>
</dbReference>
<accession>A0A9P8CBG4</accession>
<evidence type="ECO:0000259" key="6">
    <source>
        <dbReference type="PROSITE" id="PS51471"/>
    </source>
</evidence>
<gene>
    <name evidence="7" type="ORF">BJ878DRAFT_430006</name>
</gene>
<protein>
    <recommendedName>
        <fullName evidence="6">Fe2OG dioxygenase domain-containing protein</fullName>
    </recommendedName>
</protein>
<name>A0A9P8CBG4_9HELO</name>
<feature type="domain" description="Fe2OG dioxygenase" evidence="6">
    <location>
        <begin position="184"/>
        <end position="288"/>
    </location>
</feature>
<dbReference type="PANTHER" id="PTHR10209">
    <property type="entry name" value="OXIDOREDUCTASE, 2OG-FE II OXYGENASE FAMILY PROTEIN"/>
    <property type="match status" value="1"/>
</dbReference>
<dbReference type="Pfam" id="PF14226">
    <property type="entry name" value="DIOX_N"/>
    <property type="match status" value="1"/>
</dbReference>
<dbReference type="GO" id="GO:0044283">
    <property type="term" value="P:small molecule biosynthetic process"/>
    <property type="evidence" value="ECO:0007669"/>
    <property type="project" value="UniProtKB-ARBA"/>
</dbReference>
<evidence type="ECO:0000256" key="4">
    <source>
        <dbReference type="ARBA" id="ARBA00023004"/>
    </source>
</evidence>
<reference evidence="7" key="1">
    <citation type="journal article" date="2021" name="IMA Fungus">
        <title>Genomic characterization of three marine fungi, including Emericellopsis atlantica sp. nov. with signatures of a generalist lifestyle and marine biomass degradation.</title>
        <authorList>
            <person name="Hagestad O.C."/>
            <person name="Hou L."/>
            <person name="Andersen J.H."/>
            <person name="Hansen E.H."/>
            <person name="Altermark B."/>
            <person name="Li C."/>
            <person name="Kuhnert E."/>
            <person name="Cox R.J."/>
            <person name="Crous P.W."/>
            <person name="Spatafora J.W."/>
            <person name="Lail K."/>
            <person name="Amirebrahimi M."/>
            <person name="Lipzen A."/>
            <person name="Pangilinan J."/>
            <person name="Andreopoulos W."/>
            <person name="Hayes R.D."/>
            <person name="Ng V."/>
            <person name="Grigoriev I.V."/>
            <person name="Jackson S.A."/>
            <person name="Sutton T.D.S."/>
            <person name="Dobson A.D.W."/>
            <person name="Rama T."/>
        </authorList>
    </citation>
    <scope>NUCLEOTIDE SEQUENCE</scope>
    <source>
        <strain evidence="7">TRa3180A</strain>
    </source>
</reference>
<dbReference type="EMBL" id="MU254405">
    <property type="protein sequence ID" value="KAG9240567.1"/>
    <property type="molecule type" value="Genomic_DNA"/>
</dbReference>
<keyword evidence="4 5" id="KW-0408">Iron</keyword>
<evidence type="ECO:0000256" key="3">
    <source>
        <dbReference type="ARBA" id="ARBA00023002"/>
    </source>
</evidence>
<sequence>MALTTDIPETVQWSGKTVPVYPMETVSFGRLLSQEPAELEKVLRCCETEGFFYIDLQGIDGRRMLDDQQKTLDLMHRFFESPLEEKNQYGLVAPHLGLYEPVGSRTGVFENTKDGYEMVKVSRDEVQKSSPHIPSIIKNSPDIGILENAIAGCNIVTKTILSSLSTALGLSGAARFENTHRNDRASSTTLAMMHYIPSDPDVDQKIGHQKHTDISSLTLLFSEQWGLQIRPPRAREFGFIKPKPGCAIVNVGDSLRFASGHKMQSCIHRVVPFDPTEHRYSIAYFLRAEDETMFTDSEGRYITAGQWHDEKFFAFTDIPEMQATAYPPTMLLGGMVEEDDEEVLKGGLPTGTVNEIAVDA</sequence>
<dbReference type="InterPro" id="IPR044861">
    <property type="entry name" value="IPNS-like_FE2OG_OXY"/>
</dbReference>
<evidence type="ECO:0000313" key="8">
    <source>
        <dbReference type="Proteomes" id="UP000887226"/>
    </source>
</evidence>
<comment type="similarity">
    <text evidence="1 5">Belongs to the iron/ascorbate-dependent oxidoreductase family.</text>
</comment>
<evidence type="ECO:0000256" key="2">
    <source>
        <dbReference type="ARBA" id="ARBA00022723"/>
    </source>
</evidence>
<proteinExistence type="inferred from homology"/>
<dbReference type="PANTHER" id="PTHR10209:SF881">
    <property type="entry name" value="FI07970P-RELATED"/>
    <property type="match status" value="1"/>
</dbReference>
<dbReference type="InterPro" id="IPR005123">
    <property type="entry name" value="Oxoglu/Fe-dep_dioxygenase_dom"/>
</dbReference>
<evidence type="ECO:0000256" key="1">
    <source>
        <dbReference type="ARBA" id="ARBA00008056"/>
    </source>
</evidence>
<dbReference type="AlphaFoldDB" id="A0A9P8CBG4"/>
<comment type="caution">
    <text evidence="7">The sequence shown here is derived from an EMBL/GenBank/DDBJ whole genome shotgun (WGS) entry which is preliminary data.</text>
</comment>
<dbReference type="OrthoDB" id="288590at2759"/>